<keyword evidence="3" id="KW-1185">Reference proteome</keyword>
<organism evidence="2 3">
    <name type="scientific">Cercophora scortea</name>
    <dbReference type="NCBI Taxonomy" id="314031"/>
    <lineage>
        <taxon>Eukaryota</taxon>
        <taxon>Fungi</taxon>
        <taxon>Dikarya</taxon>
        <taxon>Ascomycota</taxon>
        <taxon>Pezizomycotina</taxon>
        <taxon>Sordariomycetes</taxon>
        <taxon>Sordariomycetidae</taxon>
        <taxon>Sordariales</taxon>
        <taxon>Lasiosphaeriaceae</taxon>
        <taxon>Cercophora</taxon>
    </lineage>
</organism>
<reference evidence="2" key="2">
    <citation type="submission" date="2023-06" db="EMBL/GenBank/DDBJ databases">
        <authorList>
            <consortium name="Lawrence Berkeley National Laboratory"/>
            <person name="Haridas S."/>
            <person name="Hensen N."/>
            <person name="Bonometti L."/>
            <person name="Westerberg I."/>
            <person name="Brannstrom I.O."/>
            <person name="Guillou S."/>
            <person name="Cros-Aarteil S."/>
            <person name="Calhoun S."/>
            <person name="Kuo A."/>
            <person name="Mondo S."/>
            <person name="Pangilinan J."/>
            <person name="Riley R."/>
            <person name="Labutti K."/>
            <person name="Andreopoulos B."/>
            <person name="Lipzen A."/>
            <person name="Chen C."/>
            <person name="Yanf M."/>
            <person name="Daum C."/>
            <person name="Ng V."/>
            <person name="Clum A."/>
            <person name="Steindorff A."/>
            <person name="Ohm R."/>
            <person name="Martin F."/>
            <person name="Silar P."/>
            <person name="Natvig D."/>
            <person name="Lalanne C."/>
            <person name="Gautier V."/>
            <person name="Ament-Velasquez S.L."/>
            <person name="Kruys A."/>
            <person name="Hutchinson M.I."/>
            <person name="Powell A.J."/>
            <person name="Barry K."/>
            <person name="Miller A.N."/>
            <person name="Grigoriev I.V."/>
            <person name="Debuchy R."/>
            <person name="Gladieux P."/>
            <person name="Thoren M.H."/>
            <person name="Johannesson H."/>
        </authorList>
    </citation>
    <scope>NUCLEOTIDE SEQUENCE</scope>
    <source>
        <strain evidence="2">SMH4131-1</strain>
    </source>
</reference>
<comment type="caution">
    <text evidence="2">The sequence shown here is derived from an EMBL/GenBank/DDBJ whole genome shotgun (WGS) entry which is preliminary data.</text>
</comment>
<dbReference type="InterPro" id="IPR051693">
    <property type="entry name" value="UPF0046_metallophosphoest"/>
</dbReference>
<evidence type="ECO:0000313" key="2">
    <source>
        <dbReference type="EMBL" id="KAK3328609.1"/>
    </source>
</evidence>
<reference evidence="2" key="1">
    <citation type="journal article" date="2023" name="Mol. Phylogenet. Evol.">
        <title>Genome-scale phylogeny and comparative genomics of the fungal order Sordariales.</title>
        <authorList>
            <person name="Hensen N."/>
            <person name="Bonometti L."/>
            <person name="Westerberg I."/>
            <person name="Brannstrom I.O."/>
            <person name="Guillou S."/>
            <person name="Cros-Aarteil S."/>
            <person name="Calhoun S."/>
            <person name="Haridas S."/>
            <person name="Kuo A."/>
            <person name="Mondo S."/>
            <person name="Pangilinan J."/>
            <person name="Riley R."/>
            <person name="LaButti K."/>
            <person name="Andreopoulos B."/>
            <person name="Lipzen A."/>
            <person name="Chen C."/>
            <person name="Yan M."/>
            <person name="Daum C."/>
            <person name="Ng V."/>
            <person name="Clum A."/>
            <person name="Steindorff A."/>
            <person name="Ohm R.A."/>
            <person name="Martin F."/>
            <person name="Silar P."/>
            <person name="Natvig D.O."/>
            <person name="Lalanne C."/>
            <person name="Gautier V."/>
            <person name="Ament-Velasquez S.L."/>
            <person name="Kruys A."/>
            <person name="Hutchinson M.I."/>
            <person name="Powell A.J."/>
            <person name="Barry K."/>
            <person name="Miller A.N."/>
            <person name="Grigoriev I.V."/>
            <person name="Debuchy R."/>
            <person name="Gladieux P."/>
            <person name="Hiltunen Thoren M."/>
            <person name="Johannesson H."/>
        </authorList>
    </citation>
    <scope>NUCLEOTIDE SEQUENCE</scope>
    <source>
        <strain evidence="2">SMH4131-1</strain>
    </source>
</reference>
<evidence type="ECO:0000259" key="1">
    <source>
        <dbReference type="Pfam" id="PF00149"/>
    </source>
</evidence>
<dbReference type="GO" id="GO:0016787">
    <property type="term" value="F:hydrolase activity"/>
    <property type="evidence" value="ECO:0007669"/>
    <property type="project" value="InterPro"/>
</dbReference>
<dbReference type="AlphaFoldDB" id="A0AAE0MEZ5"/>
<name>A0AAE0MEZ5_9PEZI</name>
<sequence length="229" mass="24991">MSIRFLVLSDTHNAPFPAPLPPADVILHCGDLTNAGGLSNYRHAIANLAALEAELVLVIPGNHDLSLDPKWWAANLIPGTDDDMDPLEPQKAHRLFADAKRDHVIHLLDEGTHTFTLADGRRSFTLYASPYTPDFGGFAFAYPPHEDRFSAAGGAANPIPSGVDIVMTHGPPLPISDRWQLDIGAGGEHCGCPKLWRAIERAKPVMHCFGHIHEGYLPGTQLTYTKRVK</sequence>
<dbReference type="InterPro" id="IPR029052">
    <property type="entry name" value="Metallo-depent_PP-like"/>
</dbReference>
<feature type="domain" description="Calcineurin-like phosphoesterase" evidence="1">
    <location>
        <begin position="4"/>
        <end position="214"/>
    </location>
</feature>
<accession>A0AAE0MEZ5</accession>
<dbReference type="SUPFAM" id="SSF56300">
    <property type="entry name" value="Metallo-dependent phosphatases"/>
    <property type="match status" value="1"/>
</dbReference>
<dbReference type="Proteomes" id="UP001286456">
    <property type="component" value="Unassembled WGS sequence"/>
</dbReference>
<dbReference type="InterPro" id="IPR004843">
    <property type="entry name" value="Calcineurin-like_PHP"/>
</dbReference>
<protein>
    <submittedName>
        <fullName evidence="2">Metallo-dependent phosphatase-like protein</fullName>
    </submittedName>
</protein>
<dbReference type="PANTHER" id="PTHR12905:SF0">
    <property type="entry name" value="CALCINEURIN-LIKE PHOSPHOESTERASE DOMAIN-CONTAINING PROTEIN"/>
    <property type="match status" value="1"/>
</dbReference>
<dbReference type="Pfam" id="PF00149">
    <property type="entry name" value="Metallophos"/>
    <property type="match status" value="1"/>
</dbReference>
<gene>
    <name evidence="2" type="ORF">B0T19DRAFT_485473</name>
</gene>
<evidence type="ECO:0000313" key="3">
    <source>
        <dbReference type="Proteomes" id="UP001286456"/>
    </source>
</evidence>
<dbReference type="PANTHER" id="PTHR12905">
    <property type="entry name" value="METALLOPHOSPHOESTERASE"/>
    <property type="match status" value="1"/>
</dbReference>
<dbReference type="Gene3D" id="3.60.21.10">
    <property type="match status" value="1"/>
</dbReference>
<dbReference type="EMBL" id="JAUEPO010000003">
    <property type="protein sequence ID" value="KAK3328609.1"/>
    <property type="molecule type" value="Genomic_DNA"/>
</dbReference>
<proteinExistence type="predicted"/>